<sequence length="156" mass="18481">MRVERTHHLGAGHQPQVHRQQHDLQKHQQGRGSKQPRTCTASQASEHNHVIHTRRQQHEQHPNEHRLISRHGATQPEHDHRHDDEVQDEHDAQEPPIREGPADRRERHPQERRVQQQPEHGIDRRLERIRHRRHEALPDAAPTTPQLCTRAQACRM</sequence>
<protein>
    <submittedName>
        <fullName evidence="2">Uncharacterized protein</fullName>
    </submittedName>
</protein>
<dbReference type="Proteomes" id="UP000037069">
    <property type="component" value="Unassembled WGS sequence"/>
</dbReference>
<feature type="region of interest" description="Disordered" evidence="1">
    <location>
        <begin position="1"/>
        <end position="142"/>
    </location>
</feature>
<accession>A0A0L0C9R9</accession>
<proteinExistence type="predicted"/>
<evidence type="ECO:0000313" key="2">
    <source>
        <dbReference type="EMBL" id="KNC28194.1"/>
    </source>
</evidence>
<feature type="compositionally biased region" description="Basic and acidic residues" evidence="1">
    <location>
        <begin position="56"/>
        <end position="67"/>
    </location>
</feature>
<keyword evidence="3" id="KW-1185">Reference proteome</keyword>
<organism evidence="2 3">
    <name type="scientific">Lucilia cuprina</name>
    <name type="common">Green bottle fly</name>
    <name type="synonym">Australian sheep blowfly</name>
    <dbReference type="NCBI Taxonomy" id="7375"/>
    <lineage>
        <taxon>Eukaryota</taxon>
        <taxon>Metazoa</taxon>
        <taxon>Ecdysozoa</taxon>
        <taxon>Arthropoda</taxon>
        <taxon>Hexapoda</taxon>
        <taxon>Insecta</taxon>
        <taxon>Pterygota</taxon>
        <taxon>Neoptera</taxon>
        <taxon>Endopterygota</taxon>
        <taxon>Diptera</taxon>
        <taxon>Brachycera</taxon>
        <taxon>Muscomorpha</taxon>
        <taxon>Oestroidea</taxon>
        <taxon>Calliphoridae</taxon>
        <taxon>Luciliinae</taxon>
        <taxon>Lucilia</taxon>
    </lineage>
</organism>
<dbReference type="EMBL" id="JRES01000813">
    <property type="protein sequence ID" value="KNC28194.1"/>
    <property type="molecule type" value="Genomic_DNA"/>
</dbReference>
<feature type="compositionally biased region" description="Basic and acidic residues" evidence="1">
    <location>
        <begin position="76"/>
        <end position="126"/>
    </location>
</feature>
<reference evidence="2 3" key="1">
    <citation type="journal article" date="2015" name="Nat. Commun.">
        <title>Lucilia cuprina genome unlocks parasitic fly biology to underpin future interventions.</title>
        <authorList>
            <person name="Anstead C.A."/>
            <person name="Korhonen P.K."/>
            <person name="Young N.D."/>
            <person name="Hall R.S."/>
            <person name="Jex A.R."/>
            <person name="Murali S.C."/>
            <person name="Hughes D.S."/>
            <person name="Lee S.F."/>
            <person name="Perry T."/>
            <person name="Stroehlein A.J."/>
            <person name="Ansell B.R."/>
            <person name="Breugelmans B."/>
            <person name="Hofmann A."/>
            <person name="Qu J."/>
            <person name="Dugan S."/>
            <person name="Lee S.L."/>
            <person name="Chao H."/>
            <person name="Dinh H."/>
            <person name="Han Y."/>
            <person name="Doddapaneni H.V."/>
            <person name="Worley K.C."/>
            <person name="Muzny D.M."/>
            <person name="Ioannidis P."/>
            <person name="Waterhouse R.M."/>
            <person name="Zdobnov E.M."/>
            <person name="James P.J."/>
            <person name="Bagnall N.H."/>
            <person name="Kotze A.C."/>
            <person name="Gibbs R.A."/>
            <person name="Richards S."/>
            <person name="Batterham P."/>
            <person name="Gasser R.B."/>
        </authorList>
    </citation>
    <scope>NUCLEOTIDE SEQUENCE [LARGE SCALE GENOMIC DNA]</scope>
    <source>
        <strain evidence="2 3">LS</strain>
        <tissue evidence="2">Full body</tissue>
    </source>
</reference>
<feature type="compositionally biased region" description="Polar residues" evidence="1">
    <location>
        <begin position="30"/>
        <end position="45"/>
    </location>
</feature>
<gene>
    <name evidence="2" type="ORF">FF38_12248</name>
</gene>
<dbReference type="AlphaFoldDB" id="A0A0L0C9R9"/>
<comment type="caution">
    <text evidence="2">The sequence shown here is derived from an EMBL/GenBank/DDBJ whole genome shotgun (WGS) entry which is preliminary data.</text>
</comment>
<name>A0A0L0C9R9_LUCCU</name>
<evidence type="ECO:0000313" key="3">
    <source>
        <dbReference type="Proteomes" id="UP000037069"/>
    </source>
</evidence>
<evidence type="ECO:0000256" key="1">
    <source>
        <dbReference type="SAM" id="MobiDB-lite"/>
    </source>
</evidence>